<sequence length="171" mass="18816">MDNAAKDFPGLADIYWVCSLSLSISVVTHTMLFKFDIVSIPKTVSVILLREDWSVCKQFFVMLGKILHEFLIADQILCHPMHANSSFYLSTSLSFMQPDSLGPLDLDIPSSKHNSEDLILSDSLSGLNLLIASSLDAFQNCSFLGLDKKDTSTVENQETISFSGFKIGSGV</sequence>
<name>A0A2P2LZL5_RHIMU</name>
<proteinExistence type="predicted"/>
<dbReference type="EMBL" id="GGEC01042899">
    <property type="protein sequence ID" value="MBX23383.1"/>
    <property type="molecule type" value="Transcribed_RNA"/>
</dbReference>
<accession>A0A2P2LZL5</accession>
<reference evidence="1" key="1">
    <citation type="submission" date="2018-02" db="EMBL/GenBank/DDBJ databases">
        <title>Rhizophora mucronata_Transcriptome.</title>
        <authorList>
            <person name="Meera S.P."/>
            <person name="Sreeshan A."/>
            <person name="Augustine A."/>
        </authorList>
    </citation>
    <scope>NUCLEOTIDE SEQUENCE</scope>
    <source>
        <tissue evidence="1">Leaf</tissue>
    </source>
</reference>
<organism evidence="1">
    <name type="scientific">Rhizophora mucronata</name>
    <name type="common">Asiatic mangrove</name>
    <dbReference type="NCBI Taxonomy" id="61149"/>
    <lineage>
        <taxon>Eukaryota</taxon>
        <taxon>Viridiplantae</taxon>
        <taxon>Streptophyta</taxon>
        <taxon>Embryophyta</taxon>
        <taxon>Tracheophyta</taxon>
        <taxon>Spermatophyta</taxon>
        <taxon>Magnoliopsida</taxon>
        <taxon>eudicotyledons</taxon>
        <taxon>Gunneridae</taxon>
        <taxon>Pentapetalae</taxon>
        <taxon>rosids</taxon>
        <taxon>fabids</taxon>
        <taxon>Malpighiales</taxon>
        <taxon>Rhizophoraceae</taxon>
        <taxon>Rhizophora</taxon>
    </lineage>
</organism>
<protein>
    <submittedName>
        <fullName evidence="1">Uncharacterized protein</fullName>
    </submittedName>
</protein>
<dbReference type="AlphaFoldDB" id="A0A2P2LZL5"/>
<evidence type="ECO:0000313" key="1">
    <source>
        <dbReference type="EMBL" id="MBX23383.1"/>
    </source>
</evidence>